<gene>
    <name evidence="1" type="ORF">PACLA_8A054637</name>
</gene>
<proteinExistence type="predicted"/>
<comment type="caution">
    <text evidence="1">The sequence shown here is derived from an EMBL/GenBank/DDBJ whole genome shotgun (WGS) entry which is preliminary data.</text>
</comment>
<dbReference type="OrthoDB" id="7388703at2759"/>
<accession>A0A6S7HK91</accession>
<dbReference type="AlphaFoldDB" id="A0A6S7HK91"/>
<name>A0A6S7HK91_PARCT</name>
<evidence type="ECO:0000313" key="2">
    <source>
        <dbReference type="Proteomes" id="UP001152795"/>
    </source>
</evidence>
<keyword evidence="2" id="KW-1185">Reference proteome</keyword>
<sequence>MPALLLQKPSFKSKCKQHSECLQRRLNLWKLGDFNGLLKEFRAIQSRLQSTWKPRSPEHISRTFANLMLSGKVNAAMRLLDDTSTSGVLQLSEDTLRELKAKHPEAMEADKEMLITGQVPFVDPAMFSIIDESTIARAALHTKGAAGPSGLDADGWRRILVSKNFGTAGTEFRSSLAEMARILCTKELKAESDHQSSIGAYVACRFIPLDKCPGVRPIGIGEVIGRIIGKSIISVIKPDILMITGSLQLAAGLPSGCEAAAHAMEEIFQEDATDAILLVDASNAFNSLNRQVLLHTFAIFVLLCQQGTTQRDPMAMPAYTVGIAPLLQMIKVRKDDASAASDEKMKHAAYADDFGGAGVLGCLRTVVESSCSLWSSLGILPDNPKSSKSWLVVKEDRVEAAREIFTDTDINITSEGRAYISWWFC</sequence>
<reference evidence="1" key="1">
    <citation type="submission" date="2020-04" db="EMBL/GenBank/DDBJ databases">
        <authorList>
            <person name="Alioto T."/>
            <person name="Alioto T."/>
            <person name="Gomez Garrido J."/>
        </authorList>
    </citation>
    <scope>NUCLEOTIDE SEQUENCE</scope>
    <source>
        <strain evidence="1">A484AB</strain>
    </source>
</reference>
<dbReference type="Proteomes" id="UP001152795">
    <property type="component" value="Unassembled WGS sequence"/>
</dbReference>
<protein>
    <submittedName>
        <fullName evidence="1">PREDICTED: uncharacterized protein LOC107352686</fullName>
    </submittedName>
</protein>
<dbReference type="EMBL" id="CACRXK020004831">
    <property type="protein sequence ID" value="CAB4004197.1"/>
    <property type="molecule type" value="Genomic_DNA"/>
</dbReference>
<evidence type="ECO:0000313" key="1">
    <source>
        <dbReference type="EMBL" id="CAB4004197.1"/>
    </source>
</evidence>
<organism evidence="1 2">
    <name type="scientific">Paramuricea clavata</name>
    <name type="common">Red gorgonian</name>
    <name type="synonym">Violescent sea-whip</name>
    <dbReference type="NCBI Taxonomy" id="317549"/>
    <lineage>
        <taxon>Eukaryota</taxon>
        <taxon>Metazoa</taxon>
        <taxon>Cnidaria</taxon>
        <taxon>Anthozoa</taxon>
        <taxon>Octocorallia</taxon>
        <taxon>Malacalcyonacea</taxon>
        <taxon>Plexauridae</taxon>
        <taxon>Paramuricea</taxon>
    </lineage>
</organism>